<organism evidence="1 2">
    <name type="scientific">Sphingomonas liriopis</name>
    <dbReference type="NCBI Taxonomy" id="2949094"/>
    <lineage>
        <taxon>Bacteria</taxon>
        <taxon>Pseudomonadati</taxon>
        <taxon>Pseudomonadota</taxon>
        <taxon>Alphaproteobacteria</taxon>
        <taxon>Sphingomonadales</taxon>
        <taxon>Sphingomonadaceae</taxon>
        <taxon>Sphingomonas</taxon>
    </lineage>
</organism>
<accession>A0A9X2HSD8</accession>
<dbReference type="AlphaFoldDB" id="A0A9X2HSD8"/>
<keyword evidence="2" id="KW-1185">Reference proteome</keyword>
<comment type="caution">
    <text evidence="1">The sequence shown here is derived from an EMBL/GenBank/DDBJ whole genome shotgun (WGS) entry which is preliminary data.</text>
</comment>
<protein>
    <submittedName>
        <fullName evidence="1">Uncharacterized protein</fullName>
    </submittedName>
</protein>
<sequence length="47" mass="5317">MNTKVAVRIKRGESPTRSRVAACALELAGYRARIVRRNGHPVRVWTL</sequence>
<evidence type="ECO:0000313" key="2">
    <source>
        <dbReference type="Proteomes" id="UP001139486"/>
    </source>
</evidence>
<dbReference type="EMBL" id="JAMLDY010000014">
    <property type="protein sequence ID" value="MCP3735662.1"/>
    <property type="molecule type" value="Genomic_DNA"/>
</dbReference>
<dbReference type="Proteomes" id="UP001139486">
    <property type="component" value="Unassembled WGS sequence"/>
</dbReference>
<name>A0A9X2HSD8_9SPHN</name>
<evidence type="ECO:0000313" key="1">
    <source>
        <dbReference type="EMBL" id="MCP3735662.1"/>
    </source>
</evidence>
<gene>
    <name evidence="1" type="ORF">M9979_12335</name>
</gene>
<proteinExistence type="predicted"/>
<dbReference type="RefSeq" id="WP_254289662.1">
    <property type="nucleotide sequence ID" value="NZ_JAMLDY010000014.1"/>
</dbReference>
<reference evidence="1" key="1">
    <citation type="submission" date="2022-05" db="EMBL/GenBank/DDBJ databases">
        <title>Sphingomonas sp. strain RP10 Genome sequencing and assembly.</title>
        <authorList>
            <person name="Kim I."/>
        </authorList>
    </citation>
    <scope>NUCLEOTIDE SEQUENCE</scope>
    <source>
        <strain evidence="1">RP10</strain>
    </source>
</reference>